<reference evidence="5" key="1">
    <citation type="journal article" date="2023" name="Mol. Biol. Evol.">
        <title>Third-Generation Sequencing Reveals the Adaptive Role of the Epigenome in Three Deep-Sea Polychaetes.</title>
        <authorList>
            <person name="Perez M."/>
            <person name="Aroh O."/>
            <person name="Sun Y."/>
            <person name="Lan Y."/>
            <person name="Juniper S.K."/>
            <person name="Young C.R."/>
            <person name="Angers B."/>
            <person name="Qian P.Y."/>
        </authorList>
    </citation>
    <scope>NUCLEOTIDE SEQUENCE</scope>
    <source>
        <strain evidence="5">P08H-3</strain>
    </source>
</reference>
<dbReference type="Pfam" id="PF12796">
    <property type="entry name" value="Ank_2"/>
    <property type="match status" value="3"/>
</dbReference>
<dbReference type="Gene3D" id="1.25.40.20">
    <property type="entry name" value="Ankyrin repeat-containing domain"/>
    <property type="match status" value="2"/>
</dbReference>
<dbReference type="SUPFAM" id="SSF48403">
    <property type="entry name" value="Ankyrin repeat"/>
    <property type="match status" value="2"/>
</dbReference>
<dbReference type="PROSITE" id="PS50297">
    <property type="entry name" value="ANK_REP_REGION"/>
    <property type="match status" value="2"/>
</dbReference>
<organism evidence="5 6">
    <name type="scientific">Paralvinella palmiformis</name>
    <dbReference type="NCBI Taxonomy" id="53620"/>
    <lineage>
        <taxon>Eukaryota</taxon>
        <taxon>Metazoa</taxon>
        <taxon>Spiralia</taxon>
        <taxon>Lophotrochozoa</taxon>
        <taxon>Annelida</taxon>
        <taxon>Polychaeta</taxon>
        <taxon>Sedentaria</taxon>
        <taxon>Canalipalpata</taxon>
        <taxon>Terebellida</taxon>
        <taxon>Terebelliformia</taxon>
        <taxon>Alvinellidae</taxon>
        <taxon>Paralvinella</taxon>
    </lineage>
</organism>
<evidence type="ECO:0000256" key="4">
    <source>
        <dbReference type="PROSITE-ProRule" id="PRU00023"/>
    </source>
</evidence>
<dbReference type="SUPFAM" id="SSF56854">
    <property type="entry name" value="Bcl-2 inhibitors of programmed cell death"/>
    <property type="match status" value="1"/>
</dbReference>
<name>A0AAD9JWX3_9ANNE</name>
<dbReference type="GO" id="GO:0006915">
    <property type="term" value="P:apoptotic process"/>
    <property type="evidence" value="ECO:0007669"/>
    <property type="project" value="UniProtKB-KW"/>
</dbReference>
<dbReference type="Proteomes" id="UP001208570">
    <property type="component" value="Unassembled WGS sequence"/>
</dbReference>
<keyword evidence="2" id="KW-0677">Repeat</keyword>
<evidence type="ECO:0000313" key="5">
    <source>
        <dbReference type="EMBL" id="KAK2159690.1"/>
    </source>
</evidence>
<dbReference type="InterPro" id="IPR036770">
    <property type="entry name" value="Ankyrin_rpt-contain_sf"/>
</dbReference>
<comment type="caution">
    <text evidence="5">The sequence shown here is derived from an EMBL/GenBank/DDBJ whole genome shotgun (WGS) entry which is preliminary data.</text>
</comment>
<evidence type="ECO:0000256" key="2">
    <source>
        <dbReference type="ARBA" id="ARBA00022737"/>
    </source>
</evidence>
<dbReference type="PROSITE" id="PS50088">
    <property type="entry name" value="ANK_REPEAT"/>
    <property type="match status" value="3"/>
</dbReference>
<protein>
    <submittedName>
        <fullName evidence="5">Uncharacterized protein</fullName>
    </submittedName>
</protein>
<proteinExistence type="predicted"/>
<keyword evidence="3 4" id="KW-0040">ANK repeat</keyword>
<feature type="repeat" description="ANK" evidence="4">
    <location>
        <begin position="818"/>
        <end position="850"/>
    </location>
</feature>
<feature type="repeat" description="ANK" evidence="4">
    <location>
        <begin position="1003"/>
        <end position="1035"/>
    </location>
</feature>
<evidence type="ECO:0000256" key="3">
    <source>
        <dbReference type="ARBA" id="ARBA00023043"/>
    </source>
</evidence>
<dbReference type="SMART" id="SM00248">
    <property type="entry name" value="ANK"/>
    <property type="match status" value="8"/>
</dbReference>
<dbReference type="InterPro" id="IPR002475">
    <property type="entry name" value="Bcl2-like"/>
</dbReference>
<dbReference type="InterPro" id="IPR036834">
    <property type="entry name" value="Bcl-2-like_sf"/>
</dbReference>
<evidence type="ECO:0000313" key="6">
    <source>
        <dbReference type="Proteomes" id="UP001208570"/>
    </source>
</evidence>
<dbReference type="InterPro" id="IPR002110">
    <property type="entry name" value="Ankyrin_rpt"/>
</dbReference>
<dbReference type="Gene3D" id="1.10.437.10">
    <property type="entry name" value="Blc2-like"/>
    <property type="match status" value="1"/>
</dbReference>
<dbReference type="PROSITE" id="PS50062">
    <property type="entry name" value="BCL2_FAMILY"/>
    <property type="match status" value="1"/>
</dbReference>
<accession>A0AAD9JWX3</accession>
<feature type="repeat" description="ANK" evidence="4">
    <location>
        <begin position="970"/>
        <end position="1002"/>
    </location>
</feature>
<keyword evidence="1" id="KW-0053">Apoptosis</keyword>
<dbReference type="PANTHER" id="PTHR24198:SF165">
    <property type="entry name" value="ANKYRIN REPEAT-CONTAINING PROTEIN-RELATED"/>
    <property type="match status" value="1"/>
</dbReference>
<gene>
    <name evidence="5" type="ORF">LSH36_148g06026</name>
</gene>
<dbReference type="GO" id="GO:0042981">
    <property type="term" value="P:regulation of apoptotic process"/>
    <property type="evidence" value="ECO:0007669"/>
    <property type="project" value="InterPro"/>
</dbReference>
<evidence type="ECO:0000256" key="1">
    <source>
        <dbReference type="ARBA" id="ARBA00022703"/>
    </source>
</evidence>
<dbReference type="PANTHER" id="PTHR24198">
    <property type="entry name" value="ANKYRIN REPEAT AND PROTEIN KINASE DOMAIN-CONTAINING PROTEIN"/>
    <property type="match status" value="1"/>
</dbReference>
<dbReference type="AlphaFoldDB" id="A0AAD9JWX3"/>
<keyword evidence="6" id="KW-1185">Reference proteome</keyword>
<dbReference type="EMBL" id="JAODUP010000148">
    <property type="protein sequence ID" value="KAK2159690.1"/>
    <property type="molecule type" value="Genomic_DNA"/>
</dbReference>
<sequence>MEFEEESACVEQQVLSEPGNWKIEQVVNQAVTLIAIMLKFRLSPLPADVTEYIEILSENSSSDLAPVDAKKISKIILTEVDNCVDRTALVKALQCMDADDLVMSDTVLKLASKILDKKEKSWSAVVSLVSLFFLLAQRLLSQPSKCNRDALTTSLDQLKMAVTQHVAAWILKQGGWKKLKASKPYSMRSAIDYLLSHGEHFFFFLFEEGTAVGRLINEIVSGLTKTRTRPVVFLCGDSSFQTYLEEVHFYSTYSTAVFVLFLTSTAVKNKHLLSCYEAISSQNASHCTSLVPIELFGLKPKDIPSSLRRFTTVKVFPKASWKKSEVYDFVGILISQFQSLLEEELTANLAPRTEKQLDIKLALHLEAKLSVSEQDELIVDLKRQAKAMLEDPWTQLRQHLLHIYKASTIYKNLIFFGAESNPKPVKNIHIVDAESSDYMILEVILEKPSKVERILTSYKNGQFLSMFKQHLKFPEVEHSFSWLVIIDEDRAVQLIATLQSTIADQQDTKLYAYGLDRFASGKKNISHFSGMTLEQLLRKAQVVGGLAKNIIESKNKYYPYDLYSLLFKTMDEIDLALVKNEKGFNIQHLIIQAGRPEYFEVTFYLNLWDKLRMQLTESVDDPLYVGYTPRGFAEKLLYKSPGPATLEEYSYFDDLWMGMPALHKACLKGCLTYVECISSRCRNINEPDKTGAVCILYACAQGSVSVVHFLLDQDADPMLENSRGENGLILASKFGKSHVVKLLLSKVKFDQEHADHDGNRALDYVAMNGDLQTLSAFLDSGIKPDAKMVVVASRYAHYEILVQLATKHGVDCSGIDDRGRTPLLNAAANNDVNMLRFLCKRGEYVSGHDEEHRNCFHLVAEHNHQQAFEYLISVMRGSDSLQRLLDERDFYSERDQLKVVRGRDRGRKAWHYITMIRTLACLYEQKRSSGQIDVKTFGKIHASGLGQNPSKALIQEYEDKTMETLKRGLDDMTPLMLAAWKNQKEVALLLLKAGANPNIPDYFGSTPLHMAAMWGNLDLVIALEKYNVDLNKKTKKIRQPLMLRKPMNTSLL</sequence>